<dbReference type="PANTHER" id="PTHR10044:SF139">
    <property type="entry name" value="DEATH-ASSOCIATED INHIBITOR OF APOPTOSIS 2"/>
    <property type="match status" value="1"/>
</dbReference>
<dbReference type="Gene3D" id="1.10.8.10">
    <property type="entry name" value="DNA helicase RuvA subunit, C-terminal domain"/>
    <property type="match status" value="1"/>
</dbReference>
<dbReference type="EMBL" id="MH200928">
    <property type="protein sequence ID" value="AXS59138.1"/>
    <property type="molecule type" value="mRNA"/>
</dbReference>
<dbReference type="FunFam" id="1.10.1170.10:FF:000003">
    <property type="entry name" value="E3 ubiquitin-protein ligase XIAP"/>
    <property type="match status" value="1"/>
</dbReference>
<evidence type="ECO:0000256" key="6">
    <source>
        <dbReference type="PROSITE-ProRule" id="PRU00175"/>
    </source>
</evidence>
<dbReference type="GO" id="GO:0031625">
    <property type="term" value="F:ubiquitin protein ligase binding"/>
    <property type="evidence" value="ECO:0007669"/>
    <property type="project" value="UniProtKB-ARBA"/>
</dbReference>
<sequence>MNLEINRLNTFSNWPMGAPVDPIRIAKGGFFYTGQGTEVECFSCGGKISQWNYGDQVMMRHRRMDPNCPFVVNPQMAGNEPLVLDRAFTAQSANVPVPAPVPEELVTTSQDAGPTEEDEMYKSDALRLLSFINWQDDSISREALVSAGFYHAGEGRLRCAWCGGELAPFRNLGSLGAPVDIHRRYFPRCDYALRLDNAYRASNISPPFSPPHTPQVESPRNSVMSEGALHNSRLLARSGQNCTQLGVVGVSGPGVQHPTLASLAARLATFAEWPQGRPQGPETLAEAGFFYTGQDDQVCCFYCDGGLGKWESSDEPWAEHARWFPGCGFVQLVKGAEFVAQHRGTQPPRQTSDDRSVNTRQRNPSVNFPVNESQVEEQMDSQQALVALGAGLDAARVRRAIRRRLQTTGLGFTSSEALIDAVLDEQLNEESWGVNTNQRFARDILAEALREFAPAAGLIPSPDCDQTSQSESSSRSRTPNEPQPSQEVTVAHADTSQTLRDPVRLKPTVSNDRVSSDRVDRVESEKENGPVRKKLSLEEENRQLKEARLCKVCMDSEVSVVFLPCGHLVSCARCGAALPSCPLCRSPVRALVRAYLA</sequence>
<dbReference type="SMART" id="SM00184">
    <property type="entry name" value="RING"/>
    <property type="match status" value="1"/>
</dbReference>
<dbReference type="PROSITE" id="PS01282">
    <property type="entry name" value="BIR_REPEAT_1"/>
    <property type="match status" value="1"/>
</dbReference>
<dbReference type="InterPro" id="IPR001370">
    <property type="entry name" value="BIR_rpt"/>
</dbReference>
<dbReference type="CDD" id="cd00022">
    <property type="entry name" value="BIR"/>
    <property type="match status" value="2"/>
</dbReference>
<feature type="compositionally biased region" description="Polar residues" evidence="7">
    <location>
        <begin position="483"/>
        <end position="496"/>
    </location>
</feature>
<evidence type="ECO:0000256" key="2">
    <source>
        <dbReference type="ARBA" id="ARBA00022703"/>
    </source>
</evidence>
<dbReference type="GO" id="GO:0005634">
    <property type="term" value="C:nucleus"/>
    <property type="evidence" value="ECO:0007669"/>
    <property type="project" value="TreeGrafter"/>
</dbReference>
<dbReference type="GO" id="GO:0051726">
    <property type="term" value="P:regulation of cell cycle"/>
    <property type="evidence" value="ECO:0007669"/>
    <property type="project" value="TreeGrafter"/>
</dbReference>
<feature type="region of interest" description="Disordered" evidence="7">
    <location>
        <begin position="456"/>
        <end position="496"/>
    </location>
</feature>
<protein>
    <submittedName>
        <fullName evidence="9">Inhibitor of apoptosis 2</fullName>
    </submittedName>
</protein>
<dbReference type="KEGG" id="lgly:125229290"/>
<reference evidence="9" key="1">
    <citation type="journal article" date="2018" name="PeerJ">
        <title>RNA interference-mediated silencing of genes involved in the immune responses of the soybean pod borer Leguminivora glycinivorella (Lepidoptera: Olethreutidae).</title>
        <authorList>
            <person name="Ran R."/>
            <person name="Li T."/>
            <person name="Liu X."/>
            <person name="Ni H."/>
            <person name="Li W."/>
            <person name="Meng F."/>
        </authorList>
    </citation>
    <scope>NUCLEOTIDE SEQUENCE</scope>
</reference>
<dbReference type="GO" id="GO:0089720">
    <property type="term" value="F:caspase binding"/>
    <property type="evidence" value="ECO:0007669"/>
    <property type="project" value="UniProtKB-ARBA"/>
</dbReference>
<evidence type="ECO:0000313" key="9">
    <source>
        <dbReference type="EMBL" id="AXS59138.1"/>
    </source>
</evidence>
<dbReference type="GO" id="GO:0022416">
    <property type="term" value="P:chaeta development"/>
    <property type="evidence" value="ECO:0007669"/>
    <property type="project" value="UniProtKB-ARBA"/>
</dbReference>
<dbReference type="SMART" id="SM00238">
    <property type="entry name" value="BIR"/>
    <property type="match status" value="3"/>
</dbReference>
<keyword evidence="3" id="KW-0479">Metal-binding</keyword>
<dbReference type="FunFam" id="1.10.1170.10:FF:000002">
    <property type="entry name" value="Baculoviral IAP repeat containing 7"/>
    <property type="match status" value="1"/>
</dbReference>
<accession>A0A346RAD8</accession>
<evidence type="ECO:0000256" key="5">
    <source>
        <dbReference type="ARBA" id="ARBA00022833"/>
    </source>
</evidence>
<dbReference type="GO" id="GO:0004869">
    <property type="term" value="F:cysteine-type endopeptidase inhibitor activity"/>
    <property type="evidence" value="ECO:0007669"/>
    <property type="project" value="UniProtKB-ARBA"/>
</dbReference>
<dbReference type="RefSeq" id="XP_047990042.1">
    <property type="nucleotide sequence ID" value="XM_048134085.1"/>
</dbReference>
<dbReference type="InterPro" id="IPR001841">
    <property type="entry name" value="Znf_RING"/>
</dbReference>
<dbReference type="InterPro" id="IPR011029">
    <property type="entry name" value="DEATH-like_dom_sf"/>
</dbReference>
<dbReference type="Pfam" id="PF00653">
    <property type="entry name" value="BIR"/>
    <property type="match status" value="3"/>
</dbReference>
<dbReference type="FunFam" id="3.30.40.10:FF:000184">
    <property type="entry name" value="Baculoviral IAP repeat containing 2"/>
    <property type="match status" value="1"/>
</dbReference>
<dbReference type="GO" id="GO:0005829">
    <property type="term" value="C:cytosol"/>
    <property type="evidence" value="ECO:0007669"/>
    <property type="project" value="UniProtKB-ARBA"/>
</dbReference>
<dbReference type="GO" id="GO:0048471">
    <property type="term" value="C:perinuclear region of cytoplasm"/>
    <property type="evidence" value="ECO:0007669"/>
    <property type="project" value="UniProtKB-ARBA"/>
</dbReference>
<organism evidence="9">
    <name type="scientific">Leguminivora glycinivorella</name>
    <dbReference type="NCBI Taxonomy" id="1035111"/>
    <lineage>
        <taxon>Eukaryota</taxon>
        <taxon>Metazoa</taxon>
        <taxon>Ecdysozoa</taxon>
        <taxon>Arthropoda</taxon>
        <taxon>Hexapoda</taxon>
        <taxon>Insecta</taxon>
        <taxon>Pterygota</taxon>
        <taxon>Neoptera</taxon>
        <taxon>Endopterygota</taxon>
        <taxon>Lepidoptera</taxon>
        <taxon>Glossata</taxon>
        <taxon>Ditrysia</taxon>
        <taxon>Tortricoidea</taxon>
        <taxon>Tortricidae</taxon>
        <taxon>Olethreutinae</taxon>
        <taxon>Grapholitini</taxon>
        <taxon>Leguminivora</taxon>
    </lineage>
</organism>
<dbReference type="GO" id="GO:0043066">
    <property type="term" value="P:negative regulation of apoptotic process"/>
    <property type="evidence" value="ECO:0007669"/>
    <property type="project" value="TreeGrafter"/>
</dbReference>
<comment type="similarity">
    <text evidence="1">Belongs to the IAP family.</text>
</comment>
<feature type="compositionally biased region" description="Polar residues" evidence="7">
    <location>
        <begin position="358"/>
        <end position="369"/>
    </location>
</feature>
<dbReference type="CTD" id="36748"/>
<dbReference type="PANTHER" id="PTHR10044">
    <property type="entry name" value="INHIBITOR OF APOPTOSIS"/>
    <property type="match status" value="1"/>
</dbReference>
<evidence type="ECO:0000256" key="7">
    <source>
        <dbReference type="SAM" id="MobiDB-lite"/>
    </source>
</evidence>
<dbReference type="InterPro" id="IPR050784">
    <property type="entry name" value="IAP"/>
</dbReference>
<feature type="compositionally biased region" description="Basic and acidic residues" evidence="7">
    <location>
        <begin position="514"/>
        <end position="533"/>
    </location>
</feature>
<dbReference type="GO" id="GO:0008270">
    <property type="term" value="F:zinc ion binding"/>
    <property type="evidence" value="ECO:0007669"/>
    <property type="project" value="UniProtKB-KW"/>
</dbReference>
<dbReference type="SUPFAM" id="SSF57924">
    <property type="entry name" value="Inhibitor of apoptosis (IAP) repeat"/>
    <property type="match status" value="3"/>
</dbReference>
<dbReference type="PROSITE" id="PS50143">
    <property type="entry name" value="BIR_REPEAT_2"/>
    <property type="match status" value="3"/>
</dbReference>
<dbReference type="GO" id="GO:0006915">
    <property type="term" value="P:apoptotic process"/>
    <property type="evidence" value="ECO:0007669"/>
    <property type="project" value="UniProtKB-KW"/>
</dbReference>
<dbReference type="CDD" id="cd16713">
    <property type="entry name" value="RING-HC_BIRC2_3_7"/>
    <property type="match status" value="1"/>
</dbReference>
<dbReference type="GO" id="GO:0031398">
    <property type="term" value="P:positive regulation of protein ubiquitination"/>
    <property type="evidence" value="ECO:0007669"/>
    <property type="project" value="TreeGrafter"/>
</dbReference>
<dbReference type="OrthoDB" id="774873at2759"/>
<dbReference type="Gene3D" id="1.10.1170.10">
    <property type="entry name" value="Inhibitor Of Apoptosis Protein (2mihbC-IAP-1), Chain A"/>
    <property type="match status" value="3"/>
</dbReference>
<keyword evidence="2" id="KW-0053">Apoptosis</keyword>
<keyword evidence="4 6" id="KW-0863">Zinc-finger</keyword>
<evidence type="ECO:0000259" key="8">
    <source>
        <dbReference type="PROSITE" id="PS50089"/>
    </source>
</evidence>
<proteinExistence type="evidence at transcript level"/>
<feature type="region of interest" description="Disordered" evidence="7">
    <location>
        <begin position="508"/>
        <end position="533"/>
    </location>
</feature>
<dbReference type="GO" id="GO:0070936">
    <property type="term" value="P:protein K48-linked ubiquitination"/>
    <property type="evidence" value="ECO:0007669"/>
    <property type="project" value="UniProtKB-ARBA"/>
</dbReference>
<dbReference type="Gene3D" id="1.10.533.10">
    <property type="entry name" value="Death Domain, Fas"/>
    <property type="match status" value="1"/>
</dbReference>
<dbReference type="PROSITE" id="PS50089">
    <property type="entry name" value="ZF_RING_2"/>
    <property type="match status" value="1"/>
</dbReference>
<dbReference type="RefSeq" id="XP_047990043.1">
    <property type="nucleotide sequence ID" value="XM_048134086.1"/>
</dbReference>
<dbReference type="GeneID" id="125229290"/>
<feature type="region of interest" description="Disordered" evidence="7">
    <location>
        <begin position="340"/>
        <end position="369"/>
    </location>
</feature>
<dbReference type="GO" id="GO:0061630">
    <property type="term" value="F:ubiquitin protein ligase activity"/>
    <property type="evidence" value="ECO:0007669"/>
    <property type="project" value="TreeGrafter"/>
</dbReference>
<evidence type="ECO:0000256" key="3">
    <source>
        <dbReference type="ARBA" id="ARBA00022723"/>
    </source>
</evidence>
<keyword evidence="5" id="KW-0862">Zinc</keyword>
<feature type="compositionally biased region" description="Low complexity" evidence="7">
    <location>
        <begin position="466"/>
        <end position="480"/>
    </location>
</feature>
<dbReference type="Pfam" id="PF13920">
    <property type="entry name" value="zf-C3HC4_3"/>
    <property type="match status" value="1"/>
</dbReference>
<feature type="domain" description="RING-type" evidence="8">
    <location>
        <begin position="550"/>
        <end position="585"/>
    </location>
</feature>
<evidence type="ECO:0000256" key="1">
    <source>
        <dbReference type="ARBA" id="ARBA00006672"/>
    </source>
</evidence>
<dbReference type="GO" id="GO:0043027">
    <property type="term" value="F:cysteine-type endopeptidase inhibitor activity involved in apoptotic process"/>
    <property type="evidence" value="ECO:0007669"/>
    <property type="project" value="UniProtKB-ARBA"/>
</dbReference>
<name>A0A346RAD8_9NEOP</name>
<evidence type="ECO:0000256" key="4">
    <source>
        <dbReference type="ARBA" id="ARBA00022771"/>
    </source>
</evidence>
<dbReference type="AlphaFoldDB" id="A0A346RAD8"/>